<dbReference type="Proteomes" id="UP000000305">
    <property type="component" value="Unassembled WGS sequence"/>
</dbReference>
<organism evidence="2 3">
    <name type="scientific">Daphnia pulex</name>
    <name type="common">Water flea</name>
    <dbReference type="NCBI Taxonomy" id="6669"/>
    <lineage>
        <taxon>Eukaryota</taxon>
        <taxon>Metazoa</taxon>
        <taxon>Ecdysozoa</taxon>
        <taxon>Arthropoda</taxon>
        <taxon>Crustacea</taxon>
        <taxon>Branchiopoda</taxon>
        <taxon>Diplostraca</taxon>
        <taxon>Cladocera</taxon>
        <taxon>Anomopoda</taxon>
        <taxon>Daphniidae</taxon>
        <taxon>Daphnia</taxon>
    </lineage>
</organism>
<sequence>MPQKQKSNTQQSKEKWCPSQCHTYVYAKLKLDQPLESDVPTEMTEEDLDVTLIQQQQALSSFIRFDLQYLFPIFTHRFSRNEVRECRM</sequence>
<dbReference type="KEGG" id="dpx:DAPPUDRAFT_270229"/>
<accession>E9HRJ3</accession>
<evidence type="ECO:0000313" key="2">
    <source>
        <dbReference type="EMBL" id="EFX65622.1"/>
    </source>
</evidence>
<dbReference type="OrthoDB" id="196264at2759"/>
<gene>
    <name evidence="1" type="ORF">DAPPUDRAFT_270229</name>
    <name evidence="2" type="ORF">DAPPUDRAFT_332997</name>
</gene>
<dbReference type="KEGG" id="dpx:DAPPUDRAFT_332997"/>
<protein>
    <submittedName>
        <fullName evidence="2">Uncharacterized protein</fullName>
    </submittedName>
</protein>
<evidence type="ECO:0000313" key="3">
    <source>
        <dbReference type="Proteomes" id="UP000000305"/>
    </source>
</evidence>
<reference evidence="2 3" key="1">
    <citation type="journal article" date="2011" name="Science">
        <title>The ecoresponsive genome of Daphnia pulex.</title>
        <authorList>
            <person name="Colbourne J.K."/>
            <person name="Pfrender M.E."/>
            <person name="Gilbert D."/>
            <person name="Thomas W.K."/>
            <person name="Tucker A."/>
            <person name="Oakley T.H."/>
            <person name="Tokishita S."/>
            <person name="Aerts A."/>
            <person name="Arnold G.J."/>
            <person name="Basu M.K."/>
            <person name="Bauer D.J."/>
            <person name="Caceres C.E."/>
            <person name="Carmel L."/>
            <person name="Casola C."/>
            <person name="Choi J.H."/>
            <person name="Detter J.C."/>
            <person name="Dong Q."/>
            <person name="Dusheyko S."/>
            <person name="Eads B.D."/>
            <person name="Frohlich T."/>
            <person name="Geiler-Samerotte K.A."/>
            <person name="Gerlach D."/>
            <person name="Hatcher P."/>
            <person name="Jogdeo S."/>
            <person name="Krijgsveld J."/>
            <person name="Kriventseva E.V."/>
            <person name="Kultz D."/>
            <person name="Laforsch C."/>
            <person name="Lindquist E."/>
            <person name="Lopez J."/>
            <person name="Manak J.R."/>
            <person name="Muller J."/>
            <person name="Pangilinan J."/>
            <person name="Patwardhan R.P."/>
            <person name="Pitluck S."/>
            <person name="Pritham E.J."/>
            <person name="Rechtsteiner A."/>
            <person name="Rho M."/>
            <person name="Rogozin I.B."/>
            <person name="Sakarya O."/>
            <person name="Salamov A."/>
            <person name="Schaack S."/>
            <person name="Shapiro H."/>
            <person name="Shiga Y."/>
            <person name="Skalitzky C."/>
            <person name="Smith Z."/>
            <person name="Souvorov A."/>
            <person name="Sung W."/>
            <person name="Tang Z."/>
            <person name="Tsuchiya D."/>
            <person name="Tu H."/>
            <person name="Vos H."/>
            <person name="Wang M."/>
            <person name="Wolf Y.I."/>
            <person name="Yamagata H."/>
            <person name="Yamada T."/>
            <person name="Ye Y."/>
            <person name="Shaw J.R."/>
            <person name="Andrews J."/>
            <person name="Crease T.J."/>
            <person name="Tang H."/>
            <person name="Lucas S.M."/>
            <person name="Robertson H.M."/>
            <person name="Bork P."/>
            <person name="Koonin E.V."/>
            <person name="Zdobnov E.M."/>
            <person name="Grigoriev I.V."/>
            <person name="Lynch M."/>
            <person name="Boore J.L."/>
        </authorList>
    </citation>
    <scope>NUCLEOTIDE SEQUENCE [LARGE SCALE GENOMIC DNA]</scope>
</reference>
<dbReference type="AlphaFoldDB" id="E9HRJ3"/>
<evidence type="ECO:0000313" key="1">
    <source>
        <dbReference type="EMBL" id="EFX62546.1"/>
    </source>
</evidence>
<name>E9HRJ3_DAPPU</name>
<dbReference type="HOGENOM" id="CLU_2471314_0_0_1"/>
<dbReference type="EMBL" id="GL733520">
    <property type="protein sequence ID" value="EFX62546.1"/>
    <property type="molecule type" value="Genomic_DNA"/>
</dbReference>
<keyword evidence="3" id="KW-1185">Reference proteome</keyword>
<dbReference type="EMBL" id="GL732737">
    <property type="protein sequence ID" value="EFX65622.1"/>
    <property type="molecule type" value="Genomic_DNA"/>
</dbReference>
<proteinExistence type="predicted"/>